<dbReference type="NCBIfam" id="TIGR00099">
    <property type="entry name" value="Cof-subfamily"/>
    <property type="match status" value="1"/>
</dbReference>
<keyword evidence="1" id="KW-0378">Hydrolase</keyword>
<dbReference type="InterPro" id="IPR023214">
    <property type="entry name" value="HAD_sf"/>
</dbReference>
<dbReference type="GO" id="GO:0000287">
    <property type="term" value="F:magnesium ion binding"/>
    <property type="evidence" value="ECO:0007669"/>
    <property type="project" value="TreeGrafter"/>
</dbReference>
<dbReference type="InterPro" id="IPR006379">
    <property type="entry name" value="HAD-SF_hydro_IIB"/>
</dbReference>
<gene>
    <name evidence="1" type="ORF">C7B45_02670</name>
</gene>
<dbReference type="AlphaFoldDB" id="A0A2T2WMK1"/>
<comment type="caution">
    <text evidence="1">The sequence shown here is derived from an EMBL/GenBank/DDBJ whole genome shotgun (WGS) entry which is preliminary data.</text>
</comment>
<dbReference type="GO" id="GO:0016791">
    <property type="term" value="F:phosphatase activity"/>
    <property type="evidence" value="ECO:0007669"/>
    <property type="project" value="TreeGrafter"/>
</dbReference>
<dbReference type="Gene3D" id="3.40.50.1000">
    <property type="entry name" value="HAD superfamily/HAD-like"/>
    <property type="match status" value="1"/>
</dbReference>
<dbReference type="SFLD" id="SFLDS00003">
    <property type="entry name" value="Haloacid_Dehalogenase"/>
    <property type="match status" value="1"/>
</dbReference>
<dbReference type="CDD" id="cd07516">
    <property type="entry name" value="HAD_Pase"/>
    <property type="match status" value="1"/>
</dbReference>
<dbReference type="Pfam" id="PF08282">
    <property type="entry name" value="Hydrolase_3"/>
    <property type="match status" value="1"/>
</dbReference>
<dbReference type="GO" id="GO:0005829">
    <property type="term" value="C:cytosol"/>
    <property type="evidence" value="ECO:0007669"/>
    <property type="project" value="TreeGrafter"/>
</dbReference>
<dbReference type="EMBL" id="PXYV01000005">
    <property type="protein sequence ID" value="PSR23464.1"/>
    <property type="molecule type" value="Genomic_DNA"/>
</dbReference>
<accession>A0A2T2WMK1</accession>
<dbReference type="PANTHER" id="PTHR10000:SF8">
    <property type="entry name" value="HAD SUPERFAMILY HYDROLASE-LIKE, TYPE 3"/>
    <property type="match status" value="1"/>
</dbReference>
<dbReference type="NCBIfam" id="TIGR01484">
    <property type="entry name" value="HAD-SF-IIB"/>
    <property type="match status" value="1"/>
</dbReference>
<evidence type="ECO:0000313" key="1">
    <source>
        <dbReference type="EMBL" id="PSR23464.1"/>
    </source>
</evidence>
<dbReference type="SFLD" id="SFLDG01140">
    <property type="entry name" value="C2.B:_Phosphomannomutase_and_P"/>
    <property type="match status" value="1"/>
</dbReference>
<sequence>MGDATSYALVALDLDGTAVRTDGTVSERLKRAIRECHKRNIRVILATGRMPQSALRYWQELDLSRGPLIAYQGALVMWVPDGEIVSRVALPDDAARTAVDWALRHGLLTQVYVGRELWVSREDARARRYIDANHIPALVRSPQEIVDWPEPPIKLLLQDQEAVLDRLRDDLQELMRSYPVRIFKSQADYLEVVSDRVGKSVGLEAAAALLEIPRERVVAIGDAENDLDMLEWAGFGVAMGQAPDAVKTSCDAVTGSVDEDGAALALERWVLHMPTQ</sequence>
<dbReference type="Gene3D" id="3.30.1240.10">
    <property type="match status" value="1"/>
</dbReference>
<dbReference type="Proteomes" id="UP000241848">
    <property type="component" value="Unassembled WGS sequence"/>
</dbReference>
<name>A0A2T2WMK1_9FIRM</name>
<dbReference type="InterPro" id="IPR000150">
    <property type="entry name" value="Cof"/>
</dbReference>
<organism evidence="1 2">
    <name type="scientific">Sulfobacillus acidophilus</name>
    <dbReference type="NCBI Taxonomy" id="53633"/>
    <lineage>
        <taxon>Bacteria</taxon>
        <taxon>Bacillati</taxon>
        <taxon>Bacillota</taxon>
        <taxon>Clostridia</taxon>
        <taxon>Eubacteriales</taxon>
        <taxon>Clostridiales Family XVII. Incertae Sedis</taxon>
        <taxon>Sulfobacillus</taxon>
    </lineage>
</organism>
<dbReference type="PROSITE" id="PS01229">
    <property type="entry name" value="COF_2"/>
    <property type="match status" value="1"/>
</dbReference>
<dbReference type="InterPro" id="IPR036412">
    <property type="entry name" value="HAD-like_sf"/>
</dbReference>
<reference evidence="1 2" key="1">
    <citation type="journal article" date="2014" name="BMC Genomics">
        <title>Comparison of environmental and isolate Sulfobacillus genomes reveals diverse carbon, sulfur, nitrogen, and hydrogen metabolisms.</title>
        <authorList>
            <person name="Justice N.B."/>
            <person name="Norman A."/>
            <person name="Brown C.T."/>
            <person name="Singh A."/>
            <person name="Thomas B.C."/>
            <person name="Banfield J.F."/>
        </authorList>
    </citation>
    <scope>NUCLEOTIDE SEQUENCE [LARGE SCALE GENOMIC DNA]</scope>
    <source>
        <strain evidence="1">AMDSBA3</strain>
    </source>
</reference>
<dbReference type="PANTHER" id="PTHR10000">
    <property type="entry name" value="PHOSPHOSERINE PHOSPHATASE"/>
    <property type="match status" value="1"/>
</dbReference>
<proteinExistence type="predicted"/>
<protein>
    <submittedName>
        <fullName evidence="1">Cof-type HAD-IIB family hydrolase</fullName>
    </submittedName>
</protein>
<dbReference type="SUPFAM" id="SSF56784">
    <property type="entry name" value="HAD-like"/>
    <property type="match status" value="1"/>
</dbReference>
<evidence type="ECO:0000313" key="2">
    <source>
        <dbReference type="Proteomes" id="UP000241848"/>
    </source>
</evidence>